<evidence type="ECO:0000313" key="1">
    <source>
        <dbReference type="EMBL" id="CAD1845912.1"/>
    </source>
</evidence>
<reference evidence="1" key="1">
    <citation type="submission" date="2020-07" db="EMBL/GenBank/DDBJ databases">
        <authorList>
            <person name="Lin J."/>
        </authorList>
    </citation>
    <scope>NUCLEOTIDE SEQUENCE</scope>
</reference>
<organism evidence="1">
    <name type="scientific">Ananas comosus var. bracteatus</name>
    <name type="common">red pineapple</name>
    <dbReference type="NCBI Taxonomy" id="296719"/>
    <lineage>
        <taxon>Eukaryota</taxon>
        <taxon>Viridiplantae</taxon>
        <taxon>Streptophyta</taxon>
        <taxon>Embryophyta</taxon>
        <taxon>Tracheophyta</taxon>
        <taxon>Spermatophyta</taxon>
        <taxon>Magnoliopsida</taxon>
        <taxon>Liliopsida</taxon>
        <taxon>Poales</taxon>
        <taxon>Bromeliaceae</taxon>
        <taxon>Bromelioideae</taxon>
        <taxon>Ananas</taxon>
    </lineage>
</organism>
<name>A0A6V7QRR1_ANACO</name>
<dbReference type="AlphaFoldDB" id="A0A6V7QRR1"/>
<dbReference type="EMBL" id="CAJEUB010000008">
    <property type="protein sequence ID" value="CAD1845912.1"/>
    <property type="molecule type" value="Genomic_DNA"/>
</dbReference>
<gene>
    <name evidence="1" type="ORF">CB5_LOCUS29123</name>
</gene>
<proteinExistence type="predicted"/>
<protein>
    <recommendedName>
        <fullName evidence="2">Metallo-beta-lactamase domain-containing protein</fullName>
    </recommendedName>
</protein>
<accession>A0A6V7QRR1</accession>
<evidence type="ECO:0008006" key="2">
    <source>
        <dbReference type="Google" id="ProtNLM"/>
    </source>
</evidence>
<sequence length="170" mass="18450">MPISSTLSSPSLLPSHFLPFDPSHAAPHLTVPSSSSSAAAADRFRALAIKKSGFLSVIDRAMEEEEYRRARAEVRRKGVDVEGYLIEGVSVGGHETCVVVPSLNSAFDIGRCPAKAVHQDFLFITHAHLDHIVRSLSSLFPLLNAVSNGDALGNWEKEGFGAIQYKYSMI</sequence>
<dbReference type="PANTHER" id="PTHR46504">
    <property type="entry name" value="TRNASE Z TRZ1"/>
    <property type="match status" value="1"/>
</dbReference>
<dbReference type="PANTHER" id="PTHR46504:SF1">
    <property type="entry name" value="TRNASE Z TRZ2, CHLOROPLASTIC"/>
    <property type="match status" value="1"/>
</dbReference>